<dbReference type="GO" id="GO:0005096">
    <property type="term" value="F:GTPase activator activity"/>
    <property type="evidence" value="ECO:0007669"/>
    <property type="project" value="UniProtKB-KW"/>
</dbReference>
<feature type="region of interest" description="Disordered" evidence="2">
    <location>
        <begin position="39"/>
        <end position="72"/>
    </location>
</feature>
<dbReference type="InterPro" id="IPR008936">
    <property type="entry name" value="Rho_GTPase_activation_prot"/>
</dbReference>
<protein>
    <submittedName>
        <fullName evidence="5">Uncharacterized protein</fullName>
    </submittedName>
</protein>
<sequence>MDSQPGPSGIHQEPSARSLGKMKQKKELDVVVDLYLPKGTKPQLARTKQDNRRETHRQSLAPNDLSQKKVKEKSSWISLSKSGGQTETWKRAKCILIEEEDGKGSTLNVYTDDDVRLYCSVKLPSLLHTSIRRIHHSVCGRRNCLCIFVESNDQIWGAIGKAEPICLSFPDSDTLYLWMCLLRSYTRPEIYGVRHSDRDGGLYRMWRQVFIECQQGRELGCSRPIFEEPQHSDHELGSQQFLDMDVYCEIYFNEKLSGRTTTQKGIGSPDWRESFLLEDLPVFESLEVAVFRHKRLTKPSKIGSVVIHLMNFRRGEWVDGWFPVLADSGQVHLRVGELKLKIKVDEEIILPKEAYRRVYERLVSRNLLEWIEEFNTRWKVDHIRDPILQVALSADRLMGNFMEMVDREIESNAKNSHVTIFRQASPLTKAIEWYMKIRGQEFLDASVGASIRKLCTEKVVIDFEAIKSGRKTSERHLHTFLQWCEIFWKAIYDARTQCPREMRRLFAYIRYKVELVLDPESTSKLSWQTVSSFLFLRYLCPAILNPHLYEIWPGMIEEPVQRSLTWIAKTIQSLANFTSGHNSSPATQEFLQQSSSAMEDYIVLVSDPENLDLSGSKGSAQCEKPINDRTGALTVLRYRNNHFPTLVREAIPVPPSHIDIARSLATINTLVVRHARRNDYPIRDPGLADQQFNDLCIACFQVEEQALRRVSQLAPKQALHPVPPSPMSPNSSTYSPHTFSPTPSTTSFQILTSPRPRKVSVPGKQRRSKRTPRPSTAPSQTDSDGRSHDFATDVSVPSSPITSNGLTRIFSRSSVSSKQSLPLPSPKSREEPMPDREGEPRSLPPARAPFMHHPRSTSTDSALTRKNPSIAPVTHFTPMSPTITSYVEPGSPDGTDDVRKKKKGFIQKWMS</sequence>
<dbReference type="Gene3D" id="2.60.40.150">
    <property type="entry name" value="C2 domain"/>
    <property type="match status" value="1"/>
</dbReference>
<feature type="region of interest" description="Disordered" evidence="2">
    <location>
        <begin position="1"/>
        <end position="24"/>
    </location>
</feature>
<dbReference type="SMART" id="SM00239">
    <property type="entry name" value="C2"/>
    <property type="match status" value="1"/>
</dbReference>
<dbReference type="Proteomes" id="UP001385951">
    <property type="component" value="Unassembled WGS sequence"/>
</dbReference>
<evidence type="ECO:0000313" key="5">
    <source>
        <dbReference type="EMBL" id="KAK7694660.1"/>
    </source>
</evidence>
<keyword evidence="1" id="KW-0343">GTPase activation</keyword>
<feature type="compositionally biased region" description="Polar residues" evidence="2">
    <location>
        <begin position="773"/>
        <end position="782"/>
    </location>
</feature>
<dbReference type="InterPro" id="IPR001936">
    <property type="entry name" value="RasGAP_dom"/>
</dbReference>
<dbReference type="SMART" id="SM00323">
    <property type="entry name" value="RasGAP"/>
    <property type="match status" value="1"/>
</dbReference>
<dbReference type="SUPFAM" id="SSF48350">
    <property type="entry name" value="GTPase activation domain, GAP"/>
    <property type="match status" value="1"/>
</dbReference>
<dbReference type="SUPFAM" id="SSF49562">
    <property type="entry name" value="C2 domain (Calcium/lipid-binding domain, CaLB)"/>
    <property type="match status" value="1"/>
</dbReference>
<dbReference type="Gene3D" id="1.10.506.10">
    <property type="entry name" value="GTPase Activation - p120gap, domain 1"/>
    <property type="match status" value="1"/>
</dbReference>
<dbReference type="PANTHER" id="PTHR10194:SF60">
    <property type="entry name" value="RAS GTPASE-ACTIVATING PROTEIN RASKOL"/>
    <property type="match status" value="1"/>
</dbReference>
<keyword evidence="6" id="KW-1185">Reference proteome</keyword>
<proteinExistence type="predicted"/>
<evidence type="ECO:0000256" key="2">
    <source>
        <dbReference type="SAM" id="MobiDB-lite"/>
    </source>
</evidence>
<name>A0AAW0GXU4_9APHY</name>
<accession>A0AAW0GXU4</accession>
<dbReference type="InterPro" id="IPR023152">
    <property type="entry name" value="RasGAP_CS"/>
</dbReference>
<feature type="domain" description="Ras-GAP" evidence="4">
    <location>
        <begin position="379"/>
        <end position="576"/>
    </location>
</feature>
<feature type="region of interest" description="Disordered" evidence="2">
    <location>
        <begin position="718"/>
        <end position="911"/>
    </location>
</feature>
<evidence type="ECO:0000259" key="4">
    <source>
        <dbReference type="PROSITE" id="PS50018"/>
    </source>
</evidence>
<dbReference type="Pfam" id="PF00616">
    <property type="entry name" value="RasGAP"/>
    <property type="match status" value="1"/>
</dbReference>
<evidence type="ECO:0000313" key="6">
    <source>
        <dbReference type="Proteomes" id="UP001385951"/>
    </source>
</evidence>
<feature type="compositionally biased region" description="Polar residues" evidence="2">
    <location>
        <begin position="795"/>
        <end position="806"/>
    </location>
</feature>
<dbReference type="Pfam" id="PF00168">
    <property type="entry name" value="C2"/>
    <property type="match status" value="1"/>
</dbReference>
<feature type="compositionally biased region" description="Low complexity" evidence="2">
    <location>
        <begin position="811"/>
        <end position="822"/>
    </location>
</feature>
<feature type="compositionally biased region" description="Polar residues" evidence="2">
    <location>
        <begin position="856"/>
        <end position="867"/>
    </location>
</feature>
<feature type="compositionally biased region" description="Low complexity" evidence="2">
    <location>
        <begin position="728"/>
        <end position="747"/>
    </location>
</feature>
<evidence type="ECO:0000259" key="3">
    <source>
        <dbReference type="PROSITE" id="PS50004"/>
    </source>
</evidence>
<dbReference type="AlphaFoldDB" id="A0AAW0GXU4"/>
<comment type="caution">
    <text evidence="5">The sequence shown here is derived from an EMBL/GenBank/DDBJ whole genome shotgun (WGS) entry which is preliminary data.</text>
</comment>
<feature type="domain" description="C2" evidence="3">
    <location>
        <begin position="186"/>
        <end position="322"/>
    </location>
</feature>
<dbReference type="InterPro" id="IPR039360">
    <property type="entry name" value="Ras_GTPase"/>
</dbReference>
<evidence type="ECO:0000256" key="1">
    <source>
        <dbReference type="ARBA" id="ARBA00022468"/>
    </source>
</evidence>
<reference evidence="5 6" key="1">
    <citation type="submission" date="2022-09" db="EMBL/GenBank/DDBJ databases">
        <authorList>
            <person name="Palmer J.M."/>
        </authorList>
    </citation>
    <scope>NUCLEOTIDE SEQUENCE [LARGE SCALE GENOMIC DNA]</scope>
    <source>
        <strain evidence="5 6">DSM 7382</strain>
    </source>
</reference>
<dbReference type="PROSITE" id="PS50018">
    <property type="entry name" value="RAS_GTPASE_ACTIV_2"/>
    <property type="match status" value="1"/>
</dbReference>
<gene>
    <name evidence="5" type="ORF">QCA50_001848</name>
</gene>
<dbReference type="PROSITE" id="PS00509">
    <property type="entry name" value="RAS_GTPASE_ACTIV_1"/>
    <property type="match status" value="1"/>
</dbReference>
<dbReference type="EMBL" id="JASBNA010000002">
    <property type="protein sequence ID" value="KAK7694660.1"/>
    <property type="molecule type" value="Genomic_DNA"/>
</dbReference>
<feature type="compositionally biased region" description="Basic and acidic residues" evidence="2">
    <location>
        <begin position="47"/>
        <end position="57"/>
    </location>
</feature>
<feature type="compositionally biased region" description="Basic and acidic residues" evidence="2">
    <location>
        <begin position="827"/>
        <end position="840"/>
    </location>
</feature>
<dbReference type="PROSITE" id="PS50004">
    <property type="entry name" value="C2"/>
    <property type="match status" value="1"/>
</dbReference>
<dbReference type="PANTHER" id="PTHR10194">
    <property type="entry name" value="RAS GTPASE-ACTIVATING PROTEINS"/>
    <property type="match status" value="1"/>
</dbReference>
<dbReference type="InterPro" id="IPR035892">
    <property type="entry name" value="C2_domain_sf"/>
</dbReference>
<dbReference type="InterPro" id="IPR000008">
    <property type="entry name" value="C2_dom"/>
</dbReference>
<organism evidence="5 6">
    <name type="scientific">Cerrena zonata</name>
    <dbReference type="NCBI Taxonomy" id="2478898"/>
    <lineage>
        <taxon>Eukaryota</taxon>
        <taxon>Fungi</taxon>
        <taxon>Dikarya</taxon>
        <taxon>Basidiomycota</taxon>
        <taxon>Agaricomycotina</taxon>
        <taxon>Agaricomycetes</taxon>
        <taxon>Polyporales</taxon>
        <taxon>Cerrenaceae</taxon>
        <taxon>Cerrena</taxon>
    </lineage>
</organism>